<protein>
    <submittedName>
        <fullName evidence="2">Uncharacterized protein</fullName>
    </submittedName>
</protein>
<evidence type="ECO:0000256" key="1">
    <source>
        <dbReference type="SAM" id="SignalP"/>
    </source>
</evidence>
<dbReference type="Proteomes" id="UP000464495">
    <property type="component" value="Chromosome"/>
</dbReference>
<sequence length="83" mass="8872">MVSLQKKICRMAVLAFSLTFFSTAVAADVVTVSVTNSPVVFVGRVVEEDATKIVIETRFGKVSLAKAEVECKGCSSQVFALVN</sequence>
<dbReference type="KEGG" id="amaq:GO499_17245"/>
<reference evidence="2 3" key="1">
    <citation type="submission" date="2019-12" db="EMBL/GenBank/DDBJ databases">
        <title>Complete genome sequence of Algicella marina strain 9Alg 56(T) isolated from the red alga Tichocarpus crinitus.</title>
        <authorList>
            <person name="Kim S.-G."/>
            <person name="Nedashkovskaya O.I."/>
        </authorList>
    </citation>
    <scope>NUCLEOTIDE SEQUENCE [LARGE SCALE GENOMIC DNA]</scope>
    <source>
        <strain evidence="2 3">9Alg 56</strain>
    </source>
</reference>
<dbReference type="RefSeq" id="WP_161863343.1">
    <property type="nucleotide sequence ID" value="NZ_CP046620.1"/>
</dbReference>
<evidence type="ECO:0000313" key="2">
    <source>
        <dbReference type="EMBL" id="QHQ36799.1"/>
    </source>
</evidence>
<keyword evidence="1" id="KW-0732">Signal</keyword>
<dbReference type="EMBL" id="CP046620">
    <property type="protein sequence ID" value="QHQ36799.1"/>
    <property type="molecule type" value="Genomic_DNA"/>
</dbReference>
<evidence type="ECO:0000313" key="3">
    <source>
        <dbReference type="Proteomes" id="UP000464495"/>
    </source>
</evidence>
<gene>
    <name evidence="2" type="ORF">GO499_17245</name>
</gene>
<dbReference type="AlphaFoldDB" id="A0A6P1T6A7"/>
<feature type="signal peptide" evidence="1">
    <location>
        <begin position="1"/>
        <end position="26"/>
    </location>
</feature>
<keyword evidence="3" id="KW-1185">Reference proteome</keyword>
<feature type="chain" id="PRO_5026786116" evidence="1">
    <location>
        <begin position="27"/>
        <end position="83"/>
    </location>
</feature>
<proteinExistence type="predicted"/>
<organism evidence="2 3">
    <name type="scientific">Algicella marina</name>
    <dbReference type="NCBI Taxonomy" id="2683284"/>
    <lineage>
        <taxon>Bacteria</taxon>
        <taxon>Pseudomonadati</taxon>
        <taxon>Pseudomonadota</taxon>
        <taxon>Alphaproteobacteria</taxon>
        <taxon>Rhodobacterales</taxon>
        <taxon>Paracoccaceae</taxon>
        <taxon>Algicella</taxon>
    </lineage>
</organism>
<name>A0A6P1T6A7_9RHOB</name>
<accession>A0A6P1T6A7</accession>